<organism evidence="1 2">
    <name type="scientific">Roseibium aggregatum</name>
    <dbReference type="NCBI Taxonomy" id="187304"/>
    <lineage>
        <taxon>Bacteria</taxon>
        <taxon>Pseudomonadati</taxon>
        <taxon>Pseudomonadota</taxon>
        <taxon>Alphaproteobacteria</taxon>
        <taxon>Hyphomicrobiales</taxon>
        <taxon>Stappiaceae</taxon>
        <taxon>Roseibium</taxon>
    </lineage>
</organism>
<dbReference type="Proteomes" id="UP000048926">
    <property type="component" value="Unassembled WGS sequence"/>
</dbReference>
<dbReference type="AlphaFoldDB" id="A0A0M6Y915"/>
<protein>
    <recommendedName>
        <fullName evidence="3">Head-tail joining protein</fullName>
    </recommendedName>
</protein>
<gene>
    <name evidence="1" type="ORF">LAL4801_04222</name>
</gene>
<evidence type="ECO:0000313" key="1">
    <source>
        <dbReference type="EMBL" id="CTQ45767.1"/>
    </source>
</evidence>
<evidence type="ECO:0008006" key="3">
    <source>
        <dbReference type="Google" id="ProtNLM"/>
    </source>
</evidence>
<evidence type="ECO:0000313" key="2">
    <source>
        <dbReference type="Proteomes" id="UP000048926"/>
    </source>
</evidence>
<name>A0A0M6Y915_9HYPH</name>
<proteinExistence type="predicted"/>
<dbReference type="EMBL" id="CXST01000002">
    <property type="protein sequence ID" value="CTQ45767.1"/>
    <property type="molecule type" value="Genomic_DNA"/>
</dbReference>
<dbReference type="RefSeq" id="WP_055659004.1">
    <property type="nucleotide sequence ID" value="NZ_CXST01000002.1"/>
</dbReference>
<keyword evidence="2" id="KW-1185">Reference proteome</keyword>
<reference evidence="2" key="1">
    <citation type="submission" date="2015-07" db="EMBL/GenBank/DDBJ databases">
        <authorList>
            <person name="Rodrigo-Torres Lidia"/>
            <person name="Arahal R.David."/>
        </authorList>
    </citation>
    <scope>NUCLEOTIDE SEQUENCE [LARGE SCALE GENOMIC DNA]</scope>
    <source>
        <strain evidence="2">CECT 4801</strain>
    </source>
</reference>
<accession>A0A0M6Y915</accession>
<sequence>MGLSRDRVRQVVERAFASGGDLIRPGILRLPTTEYDRSTGKTVKTYVEHKCRVLPDGLASKGGVNKQEELGVLPGDRKMFVAELAVEPETKSVLEVDGRAFKVILASDVSAGSGALFELYVRG</sequence>